<evidence type="ECO:0000259" key="13">
    <source>
        <dbReference type="PROSITE" id="PS51061"/>
    </source>
</evidence>
<dbReference type="RefSeq" id="XP_022465858.1">
    <property type="nucleotide sequence ID" value="XM_022609465.1"/>
</dbReference>
<feature type="region of interest" description="Disordered" evidence="11">
    <location>
        <begin position="1"/>
        <end position="49"/>
    </location>
</feature>
<dbReference type="PROSITE" id="PS51061">
    <property type="entry name" value="R3H"/>
    <property type="match status" value="1"/>
</dbReference>
<feature type="region of interest" description="Disordered" evidence="11">
    <location>
        <begin position="950"/>
        <end position="973"/>
    </location>
</feature>
<evidence type="ECO:0000313" key="14">
    <source>
        <dbReference type="EMBL" id="CCK71613.1"/>
    </source>
</evidence>
<dbReference type="PANTHER" id="PTHR12360">
    <property type="entry name" value="NUCLEAR TRANSCRIPTION FACTOR, X-BOX BINDING 1 NFX1"/>
    <property type="match status" value="1"/>
</dbReference>
<dbReference type="OMA" id="CPHPCDS"/>
<feature type="compositionally biased region" description="Basic and acidic residues" evidence="11">
    <location>
        <begin position="1"/>
        <end position="10"/>
    </location>
</feature>
<evidence type="ECO:0000259" key="12">
    <source>
        <dbReference type="PROSITE" id="PS50089"/>
    </source>
</evidence>
<feature type="compositionally biased region" description="Acidic residues" evidence="11">
    <location>
        <begin position="33"/>
        <end position="49"/>
    </location>
</feature>
<dbReference type="PANTHER" id="PTHR12360:SF12">
    <property type="entry name" value="TRANSCRIPTIONAL REPRESSOR NF-X1"/>
    <property type="match status" value="1"/>
</dbReference>
<dbReference type="InterPro" id="IPR034078">
    <property type="entry name" value="NFX1_fam"/>
</dbReference>
<keyword evidence="7" id="KW-0805">Transcription regulation</keyword>
<organism evidence="14 15">
    <name type="scientific">Huiozyma naganishii (strain ATCC MYA-139 / BCRC 22969 / CBS 8797 / KCTC 17520 / NBRC 10181 / NCYC 3082 / Yp74L-3)</name>
    <name type="common">Yeast</name>
    <name type="synonym">Kazachstania naganishii</name>
    <dbReference type="NCBI Taxonomy" id="1071383"/>
    <lineage>
        <taxon>Eukaryota</taxon>
        <taxon>Fungi</taxon>
        <taxon>Dikarya</taxon>
        <taxon>Ascomycota</taxon>
        <taxon>Saccharomycotina</taxon>
        <taxon>Saccharomycetes</taxon>
        <taxon>Saccharomycetales</taxon>
        <taxon>Saccharomycetaceae</taxon>
        <taxon>Huiozyma</taxon>
    </lineage>
</organism>
<dbReference type="InterPro" id="IPR034077">
    <property type="entry name" value="R3H_FAP1"/>
</dbReference>
<name>J7RPI0_HUIN7</name>
<evidence type="ECO:0000256" key="11">
    <source>
        <dbReference type="SAM" id="MobiDB-lite"/>
    </source>
</evidence>
<dbReference type="CDD" id="cd06008">
    <property type="entry name" value="NF-X1-zinc-finger"/>
    <property type="match status" value="4"/>
</dbReference>
<dbReference type="KEGG" id="kng:KNAG_0H01990"/>
<evidence type="ECO:0000256" key="5">
    <source>
        <dbReference type="ARBA" id="ARBA00022771"/>
    </source>
</evidence>
<keyword evidence="3" id="KW-0479">Metal-binding</keyword>
<dbReference type="InterPro" id="IPR001841">
    <property type="entry name" value="Znf_RING"/>
</dbReference>
<keyword evidence="4" id="KW-0677">Repeat</keyword>
<dbReference type="GO" id="GO:0005634">
    <property type="term" value="C:nucleus"/>
    <property type="evidence" value="ECO:0007669"/>
    <property type="project" value="UniProtKB-SubCell"/>
</dbReference>
<dbReference type="SMART" id="SM00393">
    <property type="entry name" value="R3H"/>
    <property type="match status" value="1"/>
</dbReference>
<keyword evidence="9" id="KW-0539">Nucleus</keyword>
<evidence type="ECO:0000256" key="1">
    <source>
        <dbReference type="ARBA" id="ARBA00004123"/>
    </source>
</evidence>
<evidence type="ECO:0000256" key="6">
    <source>
        <dbReference type="ARBA" id="ARBA00022833"/>
    </source>
</evidence>
<reference evidence="14 15" key="1">
    <citation type="journal article" date="2011" name="Proc. Natl. Acad. Sci. U.S.A.">
        <title>Evolutionary erosion of yeast sex chromosomes by mating-type switching accidents.</title>
        <authorList>
            <person name="Gordon J.L."/>
            <person name="Armisen D."/>
            <person name="Proux-Wera E."/>
            <person name="Oheigeartaigh S.S."/>
            <person name="Byrne K.P."/>
            <person name="Wolfe K.H."/>
        </authorList>
    </citation>
    <scope>NUCLEOTIDE SEQUENCE [LARGE SCALE GENOMIC DNA]</scope>
    <source>
        <strain evidence="15">ATCC MYA-139 / BCRC 22969 / CBS 8797 / CCRC 22969 / KCTC 17520 / NBRC 10181 / NCYC 3082</strain>
    </source>
</reference>
<proteinExistence type="inferred from homology"/>
<dbReference type="GO" id="GO:0000122">
    <property type="term" value="P:negative regulation of transcription by RNA polymerase II"/>
    <property type="evidence" value="ECO:0007669"/>
    <property type="project" value="TreeGrafter"/>
</dbReference>
<comment type="similarity">
    <text evidence="2">Belongs to the NFX1 family.</text>
</comment>
<evidence type="ECO:0000256" key="2">
    <source>
        <dbReference type="ARBA" id="ARBA00007269"/>
    </source>
</evidence>
<evidence type="ECO:0000256" key="3">
    <source>
        <dbReference type="ARBA" id="ARBA00022723"/>
    </source>
</evidence>
<dbReference type="GO" id="GO:0000977">
    <property type="term" value="F:RNA polymerase II transcription regulatory region sequence-specific DNA binding"/>
    <property type="evidence" value="ECO:0007669"/>
    <property type="project" value="TreeGrafter"/>
</dbReference>
<dbReference type="EMBL" id="HE978321">
    <property type="protein sequence ID" value="CCK71613.1"/>
    <property type="molecule type" value="Genomic_DNA"/>
</dbReference>
<evidence type="ECO:0000256" key="10">
    <source>
        <dbReference type="PROSITE-ProRule" id="PRU00175"/>
    </source>
</evidence>
<dbReference type="Pfam" id="PF01422">
    <property type="entry name" value="zf-NF-X1"/>
    <property type="match status" value="5"/>
</dbReference>
<dbReference type="SMART" id="SM00438">
    <property type="entry name" value="ZnF_NFX"/>
    <property type="match status" value="8"/>
</dbReference>
<dbReference type="FunFam" id="3.30.1370.50:FF:000006">
    <property type="entry name" value="NF-X1 finger transcription factor"/>
    <property type="match status" value="1"/>
</dbReference>
<dbReference type="InterPro" id="IPR000967">
    <property type="entry name" value="Znf_NFX1"/>
</dbReference>
<dbReference type="GO" id="GO:0070651">
    <property type="term" value="P:nonfunctional rRNA decay"/>
    <property type="evidence" value="ECO:0007669"/>
    <property type="project" value="EnsemblFungi"/>
</dbReference>
<feature type="domain" description="RING-type" evidence="12">
    <location>
        <begin position="69"/>
        <end position="118"/>
    </location>
</feature>
<dbReference type="eggNOG" id="KOG1952">
    <property type="taxonomic scope" value="Eukaryota"/>
</dbReference>
<keyword evidence="5 10" id="KW-0863">Zinc-finger</keyword>
<protein>
    <recommendedName>
        <fullName evidence="16">R3H domain-containing protein</fullName>
    </recommendedName>
</protein>
<feature type="domain" description="R3H" evidence="13">
    <location>
        <begin position="737"/>
        <end position="800"/>
    </location>
</feature>
<dbReference type="Pfam" id="PF01424">
    <property type="entry name" value="R3H"/>
    <property type="match status" value="1"/>
</dbReference>
<dbReference type="GO" id="GO:0008270">
    <property type="term" value="F:zinc ion binding"/>
    <property type="evidence" value="ECO:0007669"/>
    <property type="project" value="UniProtKB-KW"/>
</dbReference>
<evidence type="ECO:0000313" key="15">
    <source>
        <dbReference type="Proteomes" id="UP000006310"/>
    </source>
</evidence>
<dbReference type="HOGENOM" id="CLU_005714_2_2_1"/>
<dbReference type="Gene3D" id="3.30.1370.50">
    <property type="entry name" value="R3H-like domain"/>
    <property type="match status" value="1"/>
</dbReference>
<dbReference type="OrthoDB" id="6512771at2759"/>
<evidence type="ECO:0000256" key="8">
    <source>
        <dbReference type="ARBA" id="ARBA00023163"/>
    </source>
</evidence>
<accession>J7RPI0</accession>
<evidence type="ECO:0008006" key="16">
    <source>
        <dbReference type="Google" id="ProtNLM"/>
    </source>
</evidence>
<dbReference type="GO" id="GO:0000981">
    <property type="term" value="F:DNA-binding transcription factor activity, RNA polymerase II-specific"/>
    <property type="evidence" value="ECO:0007669"/>
    <property type="project" value="TreeGrafter"/>
</dbReference>
<evidence type="ECO:0000256" key="9">
    <source>
        <dbReference type="ARBA" id="ARBA00023242"/>
    </source>
</evidence>
<dbReference type="GeneID" id="34527345"/>
<dbReference type="InterPro" id="IPR001374">
    <property type="entry name" value="R3H_dom"/>
</dbReference>
<dbReference type="InterPro" id="IPR036867">
    <property type="entry name" value="R3H_dom_sf"/>
</dbReference>
<gene>
    <name evidence="14" type="primary">KNAG0H01990</name>
    <name evidence="14" type="ordered locus">KNAG_0H01990</name>
</gene>
<dbReference type="PROSITE" id="PS50089">
    <property type="entry name" value="ZF_RING_2"/>
    <property type="match status" value="1"/>
</dbReference>
<evidence type="ECO:0000256" key="4">
    <source>
        <dbReference type="ARBA" id="ARBA00022737"/>
    </source>
</evidence>
<dbReference type="Proteomes" id="UP000006310">
    <property type="component" value="Chromosome 8"/>
</dbReference>
<evidence type="ECO:0000256" key="7">
    <source>
        <dbReference type="ARBA" id="ARBA00023015"/>
    </source>
</evidence>
<dbReference type="SUPFAM" id="SSF82708">
    <property type="entry name" value="R3H domain"/>
    <property type="match status" value="1"/>
</dbReference>
<dbReference type="STRING" id="1071383.J7RPI0"/>
<sequence>MIADDGKPDPKSLVLNFSSDDEDSATEANITYSEEEEEEIATSDTEEDQDLPYYERAVREIAKGDLYTCMICTVEMDYTCKMFACRKCYRVFDYDCVREWAIKSTDKTVDRIWKCPNCYLVNKKVPTKNRPTCWCGKVVNPEPNPLDPNSCGQTCDAKICIHGCSKICHLGPHPECLRTTSVKCRCGKATKEIPCFETKGRRGRNLFQCNEPCNSLLPCGIHRCQKICHSGLCGSCPENLTVKEGDDVSISCYCGQHTRNSIKCKDVNVTGRKSKNANGDEWIGVYACKDIRSVEYSCRQHSFFEECIAPPTVTGTKRCPFSPKYLKTCSCGKTPLQALGKARRRCIDPIPHCESRCDKLLKCGKHTCPFQCHDGPCMDPCIQIDKVKCACERNTFLVPCGFQGAPHCQLKCESLLSCRRHKCAERCCSGRPAAEERRKNSSRFQDVNDETLMEAEHVCLKACNLTLSCGQHQCQRKCHPGKCPPCLESDSNDLVCPCGKTIVPAPVRCGTKLPSCRHPCIKVVEGISECGHKPIPHACHPLDQPCPPCTATVFKPCKCGKNSRVRTICFQKDVSCGQTCGKPLPNCHHFCQKTCHLPGQCQATCKQVCNKPPVNCAHKCRKSCHGRLTCPDILCIALVKIRCPCGRKEVEVTCGATSTLSSSLFTERLECDEECEAYTRHRQLKEAFGITDKVANGSAMKEKEGTRLEGLASKATTFEELQFPFTESTISTYIRQNKWCGEIEETLNNFMDNEGKSSLHFKPMKPPQRLFIRELAKAYNLYSEAQDPEPKRSVFVKKNDDGSSAKPIFSLSEIAPLYQSFKLLEKERKMQDFLAKTTTHLINVKLNDDVATGAQHSGQNNAFLIKNISAGTTLQDLKNLFGKYMEKTLIRNPQYQELPEENSAIVYPEDYRTISANAVNDMENLVGHINFIVNDAFLADSAELCDASSKLPEEISENDISERLETPEVQEQN</sequence>
<dbReference type="CDD" id="cd06006">
    <property type="entry name" value="R3H_unknown_2"/>
    <property type="match status" value="1"/>
</dbReference>
<keyword evidence="6" id="KW-0862">Zinc</keyword>
<dbReference type="AlphaFoldDB" id="J7RPI0"/>
<dbReference type="SUPFAM" id="SSF57850">
    <property type="entry name" value="RING/U-box"/>
    <property type="match status" value="1"/>
</dbReference>
<dbReference type="GO" id="GO:0005737">
    <property type="term" value="C:cytoplasm"/>
    <property type="evidence" value="ECO:0007669"/>
    <property type="project" value="EnsemblFungi"/>
</dbReference>
<keyword evidence="8" id="KW-0804">Transcription</keyword>
<keyword evidence="15" id="KW-1185">Reference proteome</keyword>
<comment type="subcellular location">
    <subcellularLocation>
        <location evidence="1">Nucleus</location>
    </subcellularLocation>
</comment>
<reference evidence="15" key="2">
    <citation type="submission" date="2012-08" db="EMBL/GenBank/DDBJ databases">
        <title>Genome sequence of Kazachstania naganishii.</title>
        <authorList>
            <person name="Gordon J.L."/>
            <person name="Armisen D."/>
            <person name="Proux-Wera E."/>
            <person name="OhEigeartaigh S.S."/>
            <person name="Byrne K.P."/>
            <person name="Wolfe K.H."/>
        </authorList>
    </citation>
    <scope>NUCLEOTIDE SEQUENCE [LARGE SCALE GENOMIC DNA]</scope>
    <source>
        <strain evidence="15">ATCC MYA-139 / BCRC 22969 / CBS 8797 / CCRC 22969 / KCTC 17520 / NBRC 10181 / NCYC 3082</strain>
    </source>
</reference>